<dbReference type="Pfam" id="PF00528">
    <property type="entry name" value="BPD_transp_1"/>
    <property type="match status" value="1"/>
</dbReference>
<feature type="transmembrane region" description="Helical" evidence="10">
    <location>
        <begin position="24"/>
        <end position="46"/>
    </location>
</feature>
<name>A0ABX7FYJ7_BRECH</name>
<dbReference type="InterPro" id="IPR000515">
    <property type="entry name" value="MetI-like"/>
</dbReference>
<sequence length="523" mass="55240">MQTKENKSLSPFRAFLKKFGKQRVASLALGVVAVIVAAGILAPWLAPFDPYRPVTDQYQAKGIEVSQMTSASIPLELVMSDGSKRAGSEISQVTIESKDRQIASARKTDGSILVNAGGDGTTTILVSSGELISRFKVAVSDQSTKDVYLSQLIATVPKQSLQPGETVKSEVSAILTDGSEIKGIDQVVAFADKDKAVEASKPVSTDGFSNSGFANSAVPAEVKGLSFQSADPEILNVSQDGTIQAVGGGIGKIKVSVDGISAILPVSVNAPMSEPVPVRLQPGELQVDLINGYKHQPPSSLHWFGTDHQNRDILSRVLVGTRETLLIGFVSVAIGAAIGTVLGLIAGYYGKWMDGLITRFTDVLLAFPGILLAIAVIALLGPGITNIIFAVAVFTIPIFIRIVRGSALALKEMTYVEAARSIGVRDSVIIMRHIFPGTMSVVMVYLTMRIGTAILIGASLSFLGLGGDITAPEWGAMLSAAKDNSRNLLHPTFFPGLAIVITVLSFNLLGDGLRDALDPKLKD</sequence>
<evidence type="ECO:0000256" key="2">
    <source>
        <dbReference type="ARBA" id="ARBA00009306"/>
    </source>
</evidence>
<dbReference type="SUPFAM" id="SSF161098">
    <property type="entry name" value="MetI-like"/>
    <property type="match status" value="1"/>
</dbReference>
<dbReference type="Pfam" id="PF12911">
    <property type="entry name" value="OppC_N"/>
    <property type="match status" value="1"/>
</dbReference>
<keyword evidence="6 10" id="KW-1133">Transmembrane helix</keyword>
<dbReference type="PANTHER" id="PTHR43386:SF3">
    <property type="entry name" value="GLUTATHIONE TRANSPORT SYSTEM PERMEASE PROTEIN GSID"/>
    <property type="match status" value="1"/>
</dbReference>
<gene>
    <name evidence="12" type="ORF">JNE38_30045</name>
</gene>
<evidence type="ECO:0000256" key="4">
    <source>
        <dbReference type="ARBA" id="ARBA00022475"/>
    </source>
</evidence>
<evidence type="ECO:0000256" key="1">
    <source>
        <dbReference type="ARBA" id="ARBA00004651"/>
    </source>
</evidence>
<dbReference type="Gene3D" id="1.10.3720.10">
    <property type="entry name" value="MetI-like"/>
    <property type="match status" value="1"/>
</dbReference>
<protein>
    <recommendedName>
        <fullName evidence="9">Glutathione transport system permease protein GsiD</fullName>
    </recommendedName>
</protein>
<evidence type="ECO:0000256" key="6">
    <source>
        <dbReference type="ARBA" id="ARBA00022989"/>
    </source>
</evidence>
<dbReference type="InterPro" id="IPR025966">
    <property type="entry name" value="OppC_N"/>
</dbReference>
<evidence type="ECO:0000259" key="11">
    <source>
        <dbReference type="PROSITE" id="PS50928"/>
    </source>
</evidence>
<dbReference type="EMBL" id="CP069127">
    <property type="protein sequence ID" value="QRG70849.1"/>
    <property type="molecule type" value="Genomic_DNA"/>
</dbReference>
<proteinExistence type="inferred from homology"/>
<keyword evidence="5 10" id="KW-0812">Transmembrane</keyword>
<dbReference type="PROSITE" id="PS50928">
    <property type="entry name" value="ABC_TM1"/>
    <property type="match status" value="1"/>
</dbReference>
<feature type="domain" description="ABC transmembrane type-1" evidence="11">
    <location>
        <begin position="321"/>
        <end position="510"/>
    </location>
</feature>
<dbReference type="InterPro" id="IPR050366">
    <property type="entry name" value="BP-dependent_transpt_permease"/>
</dbReference>
<keyword evidence="4" id="KW-1003">Cell membrane</keyword>
<dbReference type="Proteomes" id="UP000596248">
    <property type="component" value="Chromosome"/>
</dbReference>
<evidence type="ECO:0000256" key="8">
    <source>
        <dbReference type="ARBA" id="ARBA00037215"/>
    </source>
</evidence>
<feature type="transmembrane region" description="Helical" evidence="10">
    <location>
        <begin position="441"/>
        <end position="465"/>
    </location>
</feature>
<comment type="function">
    <text evidence="8">Part of the ABC transporter complex GsiABCD involved in glutathione import. Probably responsible for the translocation of the substrate across the membrane.</text>
</comment>
<dbReference type="CDD" id="cd06261">
    <property type="entry name" value="TM_PBP2"/>
    <property type="match status" value="1"/>
</dbReference>
<feature type="transmembrane region" description="Helical" evidence="10">
    <location>
        <begin position="387"/>
        <end position="403"/>
    </location>
</feature>
<keyword evidence="7 10" id="KW-0472">Membrane</keyword>
<comment type="subcellular location">
    <subcellularLocation>
        <location evidence="1 10">Cell membrane</location>
        <topology evidence="1 10">Multi-pass membrane protein</topology>
    </subcellularLocation>
</comment>
<keyword evidence="13" id="KW-1185">Reference proteome</keyword>
<evidence type="ECO:0000256" key="5">
    <source>
        <dbReference type="ARBA" id="ARBA00022692"/>
    </source>
</evidence>
<organism evidence="12 13">
    <name type="scientific">Brevibacillus choshinensis</name>
    <dbReference type="NCBI Taxonomy" id="54911"/>
    <lineage>
        <taxon>Bacteria</taxon>
        <taxon>Bacillati</taxon>
        <taxon>Bacillota</taxon>
        <taxon>Bacilli</taxon>
        <taxon>Bacillales</taxon>
        <taxon>Paenibacillaceae</taxon>
        <taxon>Brevibacillus</taxon>
    </lineage>
</organism>
<reference evidence="12 13" key="1">
    <citation type="submission" date="2021-01" db="EMBL/GenBank/DDBJ databases">
        <title>Identification of strong promoters based on the transcriptome of Brevibacillus choshinensis.</title>
        <authorList>
            <person name="Yao D."/>
            <person name="Zhang K."/>
            <person name="Wu J."/>
        </authorList>
    </citation>
    <scope>NUCLEOTIDE SEQUENCE [LARGE SCALE GENOMIC DNA]</scope>
    <source>
        <strain evidence="12 13">HPD31-SP3</strain>
    </source>
</reference>
<keyword evidence="3 10" id="KW-0813">Transport</keyword>
<dbReference type="InterPro" id="IPR035906">
    <property type="entry name" value="MetI-like_sf"/>
</dbReference>
<evidence type="ECO:0000256" key="10">
    <source>
        <dbReference type="RuleBase" id="RU363032"/>
    </source>
</evidence>
<accession>A0ABX7FYJ7</accession>
<feature type="transmembrane region" description="Helical" evidence="10">
    <location>
        <begin position="360"/>
        <end position="381"/>
    </location>
</feature>
<evidence type="ECO:0000256" key="9">
    <source>
        <dbReference type="ARBA" id="ARBA00041106"/>
    </source>
</evidence>
<evidence type="ECO:0000256" key="7">
    <source>
        <dbReference type="ARBA" id="ARBA00023136"/>
    </source>
</evidence>
<evidence type="ECO:0000313" key="13">
    <source>
        <dbReference type="Proteomes" id="UP000596248"/>
    </source>
</evidence>
<evidence type="ECO:0000256" key="3">
    <source>
        <dbReference type="ARBA" id="ARBA00022448"/>
    </source>
</evidence>
<comment type="similarity">
    <text evidence="2 10">Belongs to the binding-protein-dependent transport system permease family.</text>
</comment>
<feature type="transmembrane region" description="Helical" evidence="10">
    <location>
        <begin position="492"/>
        <end position="510"/>
    </location>
</feature>
<feature type="transmembrane region" description="Helical" evidence="10">
    <location>
        <begin position="325"/>
        <end position="348"/>
    </location>
</feature>
<dbReference type="PANTHER" id="PTHR43386">
    <property type="entry name" value="OLIGOPEPTIDE TRANSPORT SYSTEM PERMEASE PROTEIN APPC"/>
    <property type="match status" value="1"/>
</dbReference>
<evidence type="ECO:0000313" key="12">
    <source>
        <dbReference type="EMBL" id="QRG70849.1"/>
    </source>
</evidence>